<reference evidence="3 4" key="1">
    <citation type="journal article" date="2017" name="Genome Biol. Evol.">
        <title>Phytophthora megakarya and P. palmivora, closely related causal agents of cacao black pod rot, underwent increases in genome sizes and gene numbers by different mechanisms.</title>
        <authorList>
            <person name="Ali S.S."/>
            <person name="Shao J."/>
            <person name="Lary D.J."/>
            <person name="Kronmiller B."/>
            <person name="Shen D."/>
            <person name="Strem M.D."/>
            <person name="Amoako-Attah I."/>
            <person name="Akrofi A.Y."/>
            <person name="Begoude B.A."/>
            <person name="Ten Hoopen G.M."/>
            <person name="Coulibaly K."/>
            <person name="Kebe B.I."/>
            <person name="Melnick R.L."/>
            <person name="Guiltinan M.J."/>
            <person name="Tyler B.M."/>
            <person name="Meinhardt L.W."/>
            <person name="Bailey B.A."/>
        </authorList>
    </citation>
    <scope>NUCLEOTIDE SEQUENCE [LARGE SCALE GENOMIC DNA]</scope>
    <source>
        <strain evidence="4">sbr112.9</strain>
    </source>
</reference>
<protein>
    <recommendedName>
        <fullName evidence="2">PiggyBac transposable element-derived protein domain-containing protein</fullName>
    </recommendedName>
</protein>
<keyword evidence="4" id="KW-1185">Reference proteome</keyword>
<dbReference type="AlphaFoldDB" id="A0A2P4XH09"/>
<feature type="domain" description="PiggyBac transposable element-derived protein" evidence="2">
    <location>
        <begin position="69"/>
        <end position="328"/>
    </location>
</feature>
<dbReference type="PANTHER" id="PTHR46599:SF3">
    <property type="entry name" value="PIGGYBAC TRANSPOSABLE ELEMENT-DERIVED PROTEIN 4"/>
    <property type="match status" value="1"/>
</dbReference>
<evidence type="ECO:0000313" key="3">
    <source>
        <dbReference type="EMBL" id="POM64840.1"/>
    </source>
</evidence>
<dbReference type="Proteomes" id="UP000237271">
    <property type="component" value="Unassembled WGS sequence"/>
</dbReference>
<dbReference type="Pfam" id="PF13843">
    <property type="entry name" value="DDE_Tnp_1_7"/>
    <property type="match status" value="2"/>
</dbReference>
<dbReference type="InterPro" id="IPR029526">
    <property type="entry name" value="PGBD"/>
</dbReference>
<proteinExistence type="predicted"/>
<evidence type="ECO:0000256" key="1">
    <source>
        <dbReference type="SAM" id="MobiDB-lite"/>
    </source>
</evidence>
<comment type="caution">
    <text evidence="3">The sequence shown here is derived from an EMBL/GenBank/DDBJ whole genome shotgun (WGS) entry which is preliminary data.</text>
</comment>
<gene>
    <name evidence="3" type="ORF">PHPALM_19588</name>
</gene>
<feature type="region of interest" description="Disordered" evidence="1">
    <location>
        <begin position="630"/>
        <end position="656"/>
    </location>
</feature>
<organism evidence="3 4">
    <name type="scientific">Phytophthora palmivora</name>
    <dbReference type="NCBI Taxonomy" id="4796"/>
    <lineage>
        <taxon>Eukaryota</taxon>
        <taxon>Sar</taxon>
        <taxon>Stramenopiles</taxon>
        <taxon>Oomycota</taxon>
        <taxon>Peronosporomycetes</taxon>
        <taxon>Peronosporales</taxon>
        <taxon>Peronosporaceae</taxon>
        <taxon>Phytophthora</taxon>
    </lineage>
</organism>
<sequence length="992" mass="112817">MAMWQTGRHRESAVQITRRLKATQLARMLCPQKRRFSAHLSMDEDGAIPVGRFGRYMTRKRCHRIMHHGRDKLWKLRPVKDTIQERFLVAWHLPAVFSFGEGVLPATSMRDTTCLLMADMPHRYGSKLFILYEVYVGKRNNIDGDDKGTDFKAGPAAVVRNLKCALTLKSRHNWHAVAIDRYYSSVLLAVGTLKMDINVVGAITTNRLGFNKSIKLDSKPRPESIPRGSFVFSRSVPTMISFLWWDRKPCFYLCTGFMMTVSTIERKLKRVGALQIKFPKAVNDYQNWIGGVDRGDQLRLQRYSLKMSTRFTKYYKGLLLGLLDLALVSGYLSHKEAARIKDTVTMKRLEWFSVLQNQLRQLKAEDFSGVQATTTLSKQKRKRAPVCLTKALQHSEAWVTFSGVQKRCQRSCKVWAKERTDKKKSFATTYFCERCFIDDVKCWLCIKIRRDYNAVAKTCLEIWHDDFGAGQDIPTRLGNRVVLRRPGKNAGKRRMAPREYPVCRGKGSDGGDSGGGDMRKQNKRTMVRPLGKALRDSEVTGRDLSFKSPPPRRSVGDRYFYIGPGGSTTGSEGVHLFRGEEAALEYYANVLRSRTHLCGTWGNHSTAPGDAQIAAAAEVDDNLNAMDGGASGHFESIGSGDEAEKDDVETGEYDSSEDVEVHCLPEDVSDDPEETEAEIALEVLFAEIVLQRFGGKDQVLAGNLTNPVLRSMTATGWEDVEDIHEHLMSPYEPVDDSRSYPGLRQNYSGPTAETLRHGDSPHIATCSNGYHLEMLSRRIDDAYQRCRKKQRRNPDLPRKTRRDVQHEMETMKPTMPHELCRFKGLLVARRIAPKREKLANHWKTTDVGVILRGSFDSIVSRDRFMEISRNLHFNSNGDPRAQTDRAWKIRKVVEVLQRTFFRGYISPAHLVFDEAVLPSRSSFNKMRVYLKDKPHKWGTKLFMLWSAVTSFEVYCGMKQHASDTHKPDTKCGPAAVVRNLLEVLGEMRASKE</sequence>
<dbReference type="PANTHER" id="PTHR46599">
    <property type="entry name" value="PIGGYBAC TRANSPOSABLE ELEMENT-DERIVED PROTEIN 4"/>
    <property type="match status" value="1"/>
</dbReference>
<name>A0A2P4XH09_9STRA</name>
<evidence type="ECO:0000313" key="4">
    <source>
        <dbReference type="Proteomes" id="UP000237271"/>
    </source>
</evidence>
<evidence type="ECO:0000259" key="2">
    <source>
        <dbReference type="Pfam" id="PF13843"/>
    </source>
</evidence>
<feature type="compositionally biased region" description="Acidic residues" evidence="1">
    <location>
        <begin position="641"/>
        <end position="656"/>
    </location>
</feature>
<feature type="domain" description="PiggyBac transposable element-derived protein" evidence="2">
    <location>
        <begin position="809"/>
        <end position="985"/>
    </location>
</feature>
<feature type="region of interest" description="Disordered" evidence="1">
    <location>
        <begin position="488"/>
        <end position="522"/>
    </location>
</feature>
<dbReference type="EMBL" id="NCKW01011049">
    <property type="protein sequence ID" value="POM64840.1"/>
    <property type="molecule type" value="Genomic_DNA"/>
</dbReference>
<accession>A0A2P4XH09</accession>